<dbReference type="OrthoDB" id="9180944at2"/>
<reference evidence="1 2" key="1">
    <citation type="submission" date="2018-01" db="EMBL/GenBank/DDBJ databases">
        <title>Draft genome sequences of six Vibrio diazotrophicus strains isolated from deep-sea sediments of the Baltic Sea.</title>
        <authorList>
            <person name="Castillo D."/>
            <person name="Vandieken V."/>
            <person name="Chiang O."/>
            <person name="Middelboe M."/>
        </authorList>
    </citation>
    <scope>NUCLEOTIDE SEQUENCE [LARGE SCALE GENOMIC DNA]</scope>
    <source>
        <strain evidence="1 2">60.27F</strain>
    </source>
</reference>
<accession>A0A2J8G9B9</accession>
<comment type="caution">
    <text evidence="1">The sequence shown here is derived from an EMBL/GenBank/DDBJ whole genome shotgun (WGS) entry which is preliminary data.</text>
</comment>
<dbReference type="Proteomes" id="UP000236449">
    <property type="component" value="Unassembled WGS sequence"/>
</dbReference>
<organism evidence="1 2">
    <name type="scientific">Vibrio diazotrophicus</name>
    <dbReference type="NCBI Taxonomy" id="685"/>
    <lineage>
        <taxon>Bacteria</taxon>
        <taxon>Pseudomonadati</taxon>
        <taxon>Pseudomonadota</taxon>
        <taxon>Gammaproteobacteria</taxon>
        <taxon>Vibrionales</taxon>
        <taxon>Vibrionaceae</taxon>
        <taxon>Vibrio</taxon>
    </lineage>
</organism>
<dbReference type="EMBL" id="POSK01000004">
    <property type="protein sequence ID" value="PNI05329.1"/>
    <property type="molecule type" value="Genomic_DNA"/>
</dbReference>
<evidence type="ECO:0000313" key="2">
    <source>
        <dbReference type="Proteomes" id="UP000236449"/>
    </source>
</evidence>
<evidence type="ECO:0000313" key="1">
    <source>
        <dbReference type="EMBL" id="PNI05329.1"/>
    </source>
</evidence>
<dbReference type="RefSeq" id="WP_102953023.1">
    <property type="nucleotide sequence ID" value="NZ_JBJKCE010000001.1"/>
</dbReference>
<protein>
    <submittedName>
        <fullName evidence="1">Uncharacterized protein</fullName>
    </submittedName>
</protein>
<gene>
    <name evidence="1" type="ORF">C1N32_08050</name>
</gene>
<name>A0A2J8G9B9_VIBDI</name>
<sequence length="92" mass="10607">MLVNNILDSESNLINEFSDSKNKLKNTFCAEVNCTNKYTRQVLVKSKNPSNSNNQADDVFQIPLCQHHYENFHNPIELENDIEVVPIGFDQH</sequence>
<dbReference type="AlphaFoldDB" id="A0A2J8G9B9"/>
<proteinExistence type="predicted"/>